<name>N8P120_9GAMM</name>
<accession>N8P120</accession>
<protein>
    <recommendedName>
        <fullName evidence="1">Ricin B lectin domain-containing protein</fullName>
    </recommendedName>
</protein>
<dbReference type="Pfam" id="PF00652">
    <property type="entry name" value="Ricin_B_lectin"/>
    <property type="match status" value="1"/>
</dbReference>
<dbReference type="Proteomes" id="UP000013086">
    <property type="component" value="Unassembled WGS sequence"/>
</dbReference>
<dbReference type="EMBL" id="APOH01000011">
    <property type="protein sequence ID" value="ENU20336.1"/>
    <property type="molecule type" value="Genomic_DNA"/>
</dbReference>
<dbReference type="InterPro" id="IPR035992">
    <property type="entry name" value="Ricin_B-like_lectins"/>
</dbReference>
<dbReference type="PROSITE" id="PS50231">
    <property type="entry name" value="RICIN_B_LECTIN"/>
    <property type="match status" value="1"/>
</dbReference>
<evidence type="ECO:0000313" key="2">
    <source>
        <dbReference type="EMBL" id="ENU20336.1"/>
    </source>
</evidence>
<dbReference type="AlphaFoldDB" id="N8P120"/>
<organism evidence="2 3">
    <name type="scientific">Acinetobacter bohemicus ANC 3994</name>
    <dbReference type="NCBI Taxonomy" id="1217715"/>
    <lineage>
        <taxon>Bacteria</taxon>
        <taxon>Pseudomonadati</taxon>
        <taxon>Pseudomonadota</taxon>
        <taxon>Gammaproteobacteria</taxon>
        <taxon>Moraxellales</taxon>
        <taxon>Moraxellaceae</taxon>
        <taxon>Acinetobacter</taxon>
    </lineage>
</organism>
<evidence type="ECO:0000259" key="1">
    <source>
        <dbReference type="Pfam" id="PF00652"/>
    </source>
</evidence>
<dbReference type="SUPFAM" id="SSF50370">
    <property type="entry name" value="Ricin B-like lectins"/>
    <property type="match status" value="1"/>
</dbReference>
<feature type="domain" description="Ricin B lectin" evidence="1">
    <location>
        <begin position="5"/>
        <end position="117"/>
    </location>
</feature>
<sequence length="145" mass="15400">MGNSCLKVEKLDTGVLNVYMSGKNGCTGEASTLWVHDAIGKIHSQQYPNLCLTNARTLSVCSNDVQSQVWEAAVNGDTQQLRQGKSCLDLSGGGTPSADGRGEIIMYGCGGGNNQKWSLMPQSHSLILAMSNSKNLPLVSKILAK</sequence>
<dbReference type="InterPro" id="IPR000772">
    <property type="entry name" value="Ricin_B_lectin"/>
</dbReference>
<dbReference type="HOGENOM" id="CLU_1782641_0_0_6"/>
<dbReference type="PATRIC" id="fig|1217715.3.peg.1352"/>
<dbReference type="Gene3D" id="2.80.10.50">
    <property type="match status" value="2"/>
</dbReference>
<comment type="caution">
    <text evidence="2">The sequence shown here is derived from an EMBL/GenBank/DDBJ whole genome shotgun (WGS) entry which is preliminary data.</text>
</comment>
<evidence type="ECO:0000313" key="3">
    <source>
        <dbReference type="Proteomes" id="UP000013086"/>
    </source>
</evidence>
<gene>
    <name evidence="2" type="ORF">F994_01395</name>
</gene>
<dbReference type="eggNOG" id="ENOG502Z7RH">
    <property type="taxonomic scope" value="Bacteria"/>
</dbReference>
<reference evidence="2 3" key="1">
    <citation type="submission" date="2013-02" db="EMBL/GenBank/DDBJ databases">
        <title>The Genome Sequence of Acinetobacter sp. ANC 3994.</title>
        <authorList>
            <consortium name="The Broad Institute Genome Sequencing Platform"/>
            <consortium name="The Broad Institute Genome Sequencing Center for Infectious Disease"/>
            <person name="Cerqueira G."/>
            <person name="Feldgarden M."/>
            <person name="Courvalin P."/>
            <person name="Perichon B."/>
            <person name="Grillot-Courvalin C."/>
            <person name="Clermont D."/>
            <person name="Rocha E."/>
            <person name="Yoon E.-J."/>
            <person name="Nemec A."/>
            <person name="Walker B."/>
            <person name="Young S.K."/>
            <person name="Zeng Q."/>
            <person name="Gargeya S."/>
            <person name="Fitzgerald M."/>
            <person name="Haas B."/>
            <person name="Abouelleil A."/>
            <person name="Alvarado L."/>
            <person name="Arachchi H.M."/>
            <person name="Berlin A.M."/>
            <person name="Chapman S.B."/>
            <person name="Dewar J."/>
            <person name="Goldberg J."/>
            <person name="Griggs A."/>
            <person name="Gujja S."/>
            <person name="Hansen M."/>
            <person name="Howarth C."/>
            <person name="Imamovic A."/>
            <person name="Larimer J."/>
            <person name="McCowan C."/>
            <person name="Murphy C."/>
            <person name="Neiman D."/>
            <person name="Pearson M."/>
            <person name="Priest M."/>
            <person name="Roberts A."/>
            <person name="Saif S."/>
            <person name="Shea T."/>
            <person name="Sisk P."/>
            <person name="Sykes S."/>
            <person name="Wortman J."/>
            <person name="Nusbaum C."/>
            <person name="Birren B."/>
        </authorList>
    </citation>
    <scope>NUCLEOTIDE SEQUENCE [LARGE SCALE GENOMIC DNA]</scope>
    <source>
        <strain evidence="2 3">ANC 3994</strain>
    </source>
</reference>
<proteinExistence type="predicted"/>